<keyword evidence="6 11" id="KW-0067">ATP-binding</keyword>
<evidence type="ECO:0000256" key="1">
    <source>
        <dbReference type="ARBA" id="ARBA00004202"/>
    </source>
</evidence>
<keyword evidence="3" id="KW-1003">Cell membrane</keyword>
<evidence type="ECO:0000259" key="10">
    <source>
        <dbReference type="PROSITE" id="PS50893"/>
    </source>
</evidence>
<keyword evidence="5" id="KW-0547">Nucleotide-binding</keyword>
<evidence type="ECO:0000256" key="6">
    <source>
        <dbReference type="ARBA" id="ARBA00022840"/>
    </source>
</evidence>
<keyword evidence="12" id="KW-1185">Reference proteome</keyword>
<keyword evidence="7" id="KW-0408">Iron</keyword>
<keyword evidence="8" id="KW-0406">Ion transport</keyword>
<dbReference type="InterPro" id="IPR027417">
    <property type="entry name" value="P-loop_NTPase"/>
</dbReference>
<evidence type="ECO:0000256" key="3">
    <source>
        <dbReference type="ARBA" id="ARBA00022475"/>
    </source>
</evidence>
<evidence type="ECO:0000313" key="12">
    <source>
        <dbReference type="Proteomes" id="UP001369082"/>
    </source>
</evidence>
<keyword evidence="9" id="KW-0472">Membrane</keyword>
<dbReference type="Gene3D" id="3.40.50.300">
    <property type="entry name" value="P-loop containing nucleotide triphosphate hydrolases"/>
    <property type="match status" value="1"/>
</dbReference>
<dbReference type="InterPro" id="IPR003593">
    <property type="entry name" value="AAA+_ATPase"/>
</dbReference>
<dbReference type="Proteomes" id="UP001369082">
    <property type="component" value="Unassembled WGS sequence"/>
</dbReference>
<reference evidence="11 12" key="1">
    <citation type="submission" date="2024-02" db="EMBL/GenBank/DDBJ databases">
        <title>Bacteria isolated from the canopy kelp, Nereocystis luetkeana.</title>
        <authorList>
            <person name="Pfister C.A."/>
            <person name="Younker I.T."/>
            <person name="Light S.H."/>
        </authorList>
    </citation>
    <scope>NUCLEOTIDE SEQUENCE [LARGE SCALE GENOMIC DNA]</scope>
    <source>
        <strain evidence="11 12">TI.1.05</strain>
    </source>
</reference>
<evidence type="ECO:0000256" key="4">
    <source>
        <dbReference type="ARBA" id="ARBA00022496"/>
    </source>
</evidence>
<dbReference type="PANTHER" id="PTHR42771:SF2">
    <property type="entry name" value="IRON(3+)-HYDROXAMATE IMPORT ATP-BINDING PROTEIN FHUC"/>
    <property type="match status" value="1"/>
</dbReference>
<dbReference type="SMART" id="SM00382">
    <property type="entry name" value="AAA"/>
    <property type="match status" value="1"/>
</dbReference>
<comment type="subcellular location">
    <subcellularLocation>
        <location evidence="1">Cell membrane</location>
        <topology evidence="1">Peripheral membrane protein</topology>
    </subcellularLocation>
</comment>
<dbReference type="InterPro" id="IPR051535">
    <property type="entry name" value="Siderophore_ABC-ATPase"/>
</dbReference>
<dbReference type="CDD" id="cd03214">
    <property type="entry name" value="ABC_Iron-Siderophores_B12_Hemin"/>
    <property type="match status" value="1"/>
</dbReference>
<dbReference type="InterPro" id="IPR003439">
    <property type="entry name" value="ABC_transporter-like_ATP-bd"/>
</dbReference>
<evidence type="ECO:0000256" key="7">
    <source>
        <dbReference type="ARBA" id="ARBA00023004"/>
    </source>
</evidence>
<dbReference type="PROSITE" id="PS50893">
    <property type="entry name" value="ABC_TRANSPORTER_2"/>
    <property type="match status" value="1"/>
</dbReference>
<sequence>MSIKLLTVNKLTCRLGGKLILDNISCEFHKGKVTALIGPNGSGKSTLLKLIAGLEKASIGEIQLSGKGITQYSRADLSLKLAMLPQRHSTPVGLTVSDLVEFGRHPHRRWFAPLTKKDKQKMHWAMEEAGVLEFADLAIETLSGGEAQRCWLAMVLAQDTDIVLLDEPTSWLDIGHQVELLHIVKRLNEQYGKTIIWVLHDLNHAQEFSDNAIMLEKGKVVVAGDVDSVLTAERVSKVYNTSVARVKVEGQTLLWPRTSVVNETKLPRVK</sequence>
<keyword evidence="4" id="KW-0410">Iron transport</keyword>
<feature type="domain" description="ABC transporter" evidence="10">
    <location>
        <begin position="3"/>
        <end position="242"/>
    </location>
</feature>
<keyword evidence="2" id="KW-0813">Transport</keyword>
<dbReference type="EMBL" id="JBAKAZ010000004">
    <property type="protein sequence ID" value="MEL0628271.1"/>
    <property type="molecule type" value="Genomic_DNA"/>
</dbReference>
<accession>A0ABU9GLT3</accession>
<evidence type="ECO:0000256" key="2">
    <source>
        <dbReference type="ARBA" id="ARBA00022448"/>
    </source>
</evidence>
<evidence type="ECO:0000256" key="8">
    <source>
        <dbReference type="ARBA" id="ARBA00023065"/>
    </source>
</evidence>
<evidence type="ECO:0000256" key="5">
    <source>
        <dbReference type="ARBA" id="ARBA00022741"/>
    </source>
</evidence>
<dbReference type="GO" id="GO:0005524">
    <property type="term" value="F:ATP binding"/>
    <property type="evidence" value="ECO:0007669"/>
    <property type="project" value="UniProtKB-KW"/>
</dbReference>
<organism evidence="11 12">
    <name type="scientific">Psychromonas aquatilis</name>
    <dbReference type="NCBI Taxonomy" id="2005072"/>
    <lineage>
        <taxon>Bacteria</taxon>
        <taxon>Pseudomonadati</taxon>
        <taxon>Pseudomonadota</taxon>
        <taxon>Gammaproteobacteria</taxon>
        <taxon>Alteromonadales</taxon>
        <taxon>Psychromonadaceae</taxon>
        <taxon>Psychromonas</taxon>
    </lineage>
</organism>
<evidence type="ECO:0000313" key="11">
    <source>
        <dbReference type="EMBL" id="MEL0628271.1"/>
    </source>
</evidence>
<protein>
    <submittedName>
        <fullName evidence="11">ABC transporter ATP-binding protein</fullName>
    </submittedName>
</protein>
<name>A0ABU9GLT3_9GAMM</name>
<gene>
    <name evidence="11" type="ORF">V6256_01505</name>
</gene>
<dbReference type="SUPFAM" id="SSF52540">
    <property type="entry name" value="P-loop containing nucleoside triphosphate hydrolases"/>
    <property type="match status" value="1"/>
</dbReference>
<proteinExistence type="predicted"/>
<comment type="caution">
    <text evidence="11">The sequence shown here is derived from an EMBL/GenBank/DDBJ whole genome shotgun (WGS) entry which is preliminary data.</text>
</comment>
<dbReference type="RefSeq" id="WP_341596221.1">
    <property type="nucleotide sequence ID" value="NZ_JBAKAZ010000004.1"/>
</dbReference>
<dbReference type="PANTHER" id="PTHR42771">
    <property type="entry name" value="IRON(3+)-HYDROXAMATE IMPORT ATP-BINDING PROTEIN FHUC"/>
    <property type="match status" value="1"/>
</dbReference>
<evidence type="ECO:0000256" key="9">
    <source>
        <dbReference type="ARBA" id="ARBA00023136"/>
    </source>
</evidence>
<dbReference type="Pfam" id="PF00005">
    <property type="entry name" value="ABC_tran"/>
    <property type="match status" value="1"/>
</dbReference>